<evidence type="ECO:0000256" key="1">
    <source>
        <dbReference type="SAM" id="MobiDB-lite"/>
    </source>
</evidence>
<gene>
    <name evidence="3" type="primary">moeZ_31</name>
    <name evidence="3" type="ORF">GALL_478140</name>
</gene>
<sequence length="155" mass="16662">MNTDETTGSAAQTEHSRRAAESDAPADAAPDSDALWGESGVFAAALPGWRERSGQRELADAVAQGTAPPLLLDVREPGEWAICRIDGSRSMPMQSVPARLSELDAECTIVCICHHGMRSAQVGRFLERHGFDDVINLTGGVDAWATQIDPSMPRY</sequence>
<feature type="region of interest" description="Disordered" evidence="1">
    <location>
        <begin position="1"/>
        <end position="34"/>
    </location>
</feature>
<organism evidence="3">
    <name type="scientific">mine drainage metagenome</name>
    <dbReference type="NCBI Taxonomy" id="410659"/>
    <lineage>
        <taxon>unclassified sequences</taxon>
        <taxon>metagenomes</taxon>
        <taxon>ecological metagenomes</taxon>
    </lineage>
</organism>
<dbReference type="InterPro" id="IPR001763">
    <property type="entry name" value="Rhodanese-like_dom"/>
</dbReference>
<keyword evidence="3" id="KW-0548">Nucleotidyltransferase</keyword>
<dbReference type="GO" id="GO:0016779">
    <property type="term" value="F:nucleotidyltransferase activity"/>
    <property type="evidence" value="ECO:0007669"/>
    <property type="project" value="UniProtKB-KW"/>
</dbReference>
<dbReference type="EMBL" id="MLJW01004135">
    <property type="protein sequence ID" value="OIQ70574.1"/>
    <property type="molecule type" value="Genomic_DNA"/>
</dbReference>
<protein>
    <submittedName>
        <fullName evidence="3">Putative adenylyltransferase/sulfurtransferase MoeZ</fullName>
    </submittedName>
</protein>
<dbReference type="Gene3D" id="3.40.250.10">
    <property type="entry name" value="Rhodanese-like domain"/>
    <property type="match status" value="1"/>
</dbReference>
<dbReference type="Pfam" id="PF00581">
    <property type="entry name" value="Rhodanese"/>
    <property type="match status" value="1"/>
</dbReference>
<name>A0A1J5PGL8_9ZZZZ</name>
<evidence type="ECO:0000259" key="2">
    <source>
        <dbReference type="PROSITE" id="PS50206"/>
    </source>
</evidence>
<dbReference type="InterPro" id="IPR036873">
    <property type="entry name" value="Rhodanese-like_dom_sf"/>
</dbReference>
<reference evidence="3" key="1">
    <citation type="submission" date="2016-10" db="EMBL/GenBank/DDBJ databases">
        <title>Sequence of Gallionella enrichment culture.</title>
        <authorList>
            <person name="Poehlein A."/>
            <person name="Muehling M."/>
            <person name="Daniel R."/>
        </authorList>
    </citation>
    <scope>NUCLEOTIDE SEQUENCE</scope>
</reference>
<dbReference type="PANTHER" id="PTHR43031">
    <property type="entry name" value="FAD-DEPENDENT OXIDOREDUCTASE"/>
    <property type="match status" value="1"/>
</dbReference>
<proteinExistence type="predicted"/>
<dbReference type="SMART" id="SM00450">
    <property type="entry name" value="RHOD"/>
    <property type="match status" value="1"/>
</dbReference>
<dbReference type="AlphaFoldDB" id="A0A1J5PGL8"/>
<dbReference type="SUPFAM" id="SSF52821">
    <property type="entry name" value="Rhodanese/Cell cycle control phosphatase"/>
    <property type="match status" value="1"/>
</dbReference>
<dbReference type="InterPro" id="IPR050229">
    <property type="entry name" value="GlpE_sulfurtransferase"/>
</dbReference>
<dbReference type="PANTHER" id="PTHR43031:SF17">
    <property type="entry name" value="SULFURTRANSFERASE YTWF-RELATED"/>
    <property type="match status" value="1"/>
</dbReference>
<dbReference type="PROSITE" id="PS50206">
    <property type="entry name" value="RHODANESE_3"/>
    <property type="match status" value="1"/>
</dbReference>
<feature type="domain" description="Rhodanese" evidence="2">
    <location>
        <begin position="65"/>
        <end position="153"/>
    </location>
</feature>
<keyword evidence="3" id="KW-0808">Transferase</keyword>
<feature type="compositionally biased region" description="Polar residues" evidence="1">
    <location>
        <begin position="1"/>
        <end position="13"/>
    </location>
</feature>
<accession>A0A1J5PGL8</accession>
<feature type="compositionally biased region" description="Low complexity" evidence="1">
    <location>
        <begin position="22"/>
        <end position="34"/>
    </location>
</feature>
<evidence type="ECO:0000313" key="3">
    <source>
        <dbReference type="EMBL" id="OIQ70574.1"/>
    </source>
</evidence>
<comment type="caution">
    <text evidence="3">The sequence shown here is derived from an EMBL/GenBank/DDBJ whole genome shotgun (WGS) entry which is preliminary data.</text>
</comment>